<dbReference type="PANTHER" id="PTHR12147:SF26">
    <property type="entry name" value="PEPTIDASE M28 DOMAIN-CONTAINING PROTEIN"/>
    <property type="match status" value="1"/>
</dbReference>
<dbReference type="InterPro" id="IPR007484">
    <property type="entry name" value="Peptidase_M28"/>
</dbReference>
<evidence type="ECO:0000256" key="2">
    <source>
        <dbReference type="SAM" id="SignalP"/>
    </source>
</evidence>
<dbReference type="RefSeq" id="WP_073048861.1">
    <property type="nucleotide sequence ID" value="NZ_FQZL01000008.1"/>
</dbReference>
<feature type="domain" description="Peptidase M28" evidence="3">
    <location>
        <begin position="271"/>
        <end position="461"/>
    </location>
</feature>
<name>A0A1M6F8P0_9FIRM</name>
<dbReference type="GO" id="GO:0006508">
    <property type="term" value="P:proteolysis"/>
    <property type="evidence" value="ECO:0007669"/>
    <property type="project" value="InterPro"/>
</dbReference>
<gene>
    <name evidence="4" type="ORF">SAMN02745751_01392</name>
</gene>
<dbReference type="EMBL" id="FQZL01000008">
    <property type="protein sequence ID" value="SHI94067.1"/>
    <property type="molecule type" value="Genomic_DNA"/>
</dbReference>
<keyword evidence="2" id="KW-0732">Signal</keyword>
<feature type="compositionally biased region" description="Polar residues" evidence="1">
    <location>
        <begin position="28"/>
        <end position="48"/>
    </location>
</feature>
<dbReference type="PROSITE" id="PS51257">
    <property type="entry name" value="PROKAR_LIPOPROTEIN"/>
    <property type="match status" value="1"/>
</dbReference>
<dbReference type="PANTHER" id="PTHR12147">
    <property type="entry name" value="METALLOPEPTIDASE M28 FAMILY MEMBER"/>
    <property type="match status" value="1"/>
</dbReference>
<dbReference type="InterPro" id="IPR045175">
    <property type="entry name" value="M28_fam"/>
</dbReference>
<reference evidence="4 5" key="1">
    <citation type="submission" date="2016-11" db="EMBL/GenBank/DDBJ databases">
        <authorList>
            <person name="Jaros S."/>
            <person name="Januszkiewicz K."/>
            <person name="Wedrychowicz H."/>
        </authorList>
    </citation>
    <scope>NUCLEOTIDE SEQUENCE [LARGE SCALE GENOMIC DNA]</scope>
    <source>
        <strain evidence="4 5">DSM 17477</strain>
    </source>
</reference>
<accession>A0A1M6F8P0</accession>
<dbReference type="SUPFAM" id="SSF53187">
    <property type="entry name" value="Zn-dependent exopeptidases"/>
    <property type="match status" value="1"/>
</dbReference>
<proteinExistence type="predicted"/>
<evidence type="ECO:0000256" key="1">
    <source>
        <dbReference type="SAM" id="MobiDB-lite"/>
    </source>
</evidence>
<evidence type="ECO:0000313" key="4">
    <source>
        <dbReference type="EMBL" id="SHI94067.1"/>
    </source>
</evidence>
<protein>
    <submittedName>
        <fullName evidence="4">Peptidase family M28</fullName>
    </submittedName>
</protein>
<organism evidence="4 5">
    <name type="scientific">Dethiosulfatibacter aminovorans DSM 17477</name>
    <dbReference type="NCBI Taxonomy" id="1121476"/>
    <lineage>
        <taxon>Bacteria</taxon>
        <taxon>Bacillati</taxon>
        <taxon>Bacillota</taxon>
        <taxon>Tissierellia</taxon>
        <taxon>Dethiosulfatibacter</taxon>
    </lineage>
</organism>
<dbReference type="GO" id="GO:0008235">
    <property type="term" value="F:metalloexopeptidase activity"/>
    <property type="evidence" value="ECO:0007669"/>
    <property type="project" value="InterPro"/>
</dbReference>
<dbReference type="Gene3D" id="3.40.630.10">
    <property type="entry name" value="Zn peptidases"/>
    <property type="match status" value="2"/>
</dbReference>
<feature type="signal peptide" evidence="2">
    <location>
        <begin position="1"/>
        <end position="24"/>
    </location>
</feature>
<dbReference type="AlphaFoldDB" id="A0A1M6F8P0"/>
<dbReference type="STRING" id="1121476.SAMN02745751_01392"/>
<keyword evidence="5" id="KW-1185">Reference proteome</keyword>
<dbReference type="OrthoDB" id="233977at2"/>
<evidence type="ECO:0000313" key="5">
    <source>
        <dbReference type="Proteomes" id="UP000184052"/>
    </source>
</evidence>
<feature type="region of interest" description="Disordered" evidence="1">
    <location>
        <begin position="26"/>
        <end position="48"/>
    </location>
</feature>
<dbReference type="Proteomes" id="UP000184052">
    <property type="component" value="Unassembled WGS sequence"/>
</dbReference>
<sequence>MNKHLSICLFIALILALTGCTEPADIPQSDTPSSTITSKDTNPSNDISTANIEHTISELSSEKYAGRLTGTTGNNLAVDYIADYFASTGIESADFASNYRQDYTQTVFLMNSTPKLSLLDEYGSTAKEYEFLDDFTNAVMDGVSLKNEKVLEMVIADDASFFKDRQKDLSGKALLISSEIRGIIESDEIYSFCKNTGTEGLVLEETEYQDYVYGHLIRYSSLYRYTGDNPNGFMFYLVEQDIFKDLSDSKDKNFKIHMESDYEARSSNASNIAAMIPGKKTSTNLVISAHMDHVGDNLNGTYNPGALDNASGTATVMELARYFSSIDQEPDINLYFVLFNGEEENLYGSTYLARNSNFTSDNTTVINMDMVGSKEALPLTLLSSYPHSEKLQDELADFADDLGMETQYSNEGASDNLPFEMKGIPSVTLIHEDMDGIHYPGDTLDNMDVNRTAEIAVFLAEFILETAY</sequence>
<evidence type="ECO:0000259" key="3">
    <source>
        <dbReference type="Pfam" id="PF04389"/>
    </source>
</evidence>
<dbReference type="Pfam" id="PF04389">
    <property type="entry name" value="Peptidase_M28"/>
    <property type="match status" value="1"/>
</dbReference>
<feature type="chain" id="PRO_5012951788" evidence="2">
    <location>
        <begin position="25"/>
        <end position="468"/>
    </location>
</feature>